<dbReference type="PANTHER" id="PTHR28532">
    <property type="entry name" value="GEO13458P1"/>
    <property type="match status" value="1"/>
</dbReference>
<dbReference type="Proteomes" id="UP001202328">
    <property type="component" value="Unassembled WGS sequence"/>
</dbReference>
<accession>A0AAD4XVL6</accession>
<dbReference type="EMBL" id="JAJJMB010001870">
    <property type="protein sequence ID" value="KAI3954807.1"/>
    <property type="molecule type" value="Genomic_DNA"/>
</dbReference>
<dbReference type="PANTHER" id="PTHR28532:SF1">
    <property type="entry name" value="ORAL CANCER OVEREXPRESSED 1"/>
    <property type="match status" value="1"/>
</dbReference>
<protein>
    <submittedName>
        <fullName evidence="1">Uncharacterized protein</fullName>
    </submittedName>
</protein>
<proteinExistence type="predicted"/>
<gene>
    <name evidence="1" type="ORF">MKW98_002913</name>
</gene>
<comment type="caution">
    <text evidence="1">The sequence shown here is derived from an EMBL/GenBank/DDBJ whole genome shotgun (WGS) entry which is preliminary data.</text>
</comment>
<evidence type="ECO:0000313" key="1">
    <source>
        <dbReference type="EMBL" id="KAI3954807.1"/>
    </source>
</evidence>
<reference evidence="1" key="1">
    <citation type="submission" date="2022-04" db="EMBL/GenBank/DDBJ databases">
        <title>A functionally conserved STORR gene fusion in Papaver species that diverged 16.8 million years ago.</title>
        <authorList>
            <person name="Catania T."/>
        </authorList>
    </citation>
    <scope>NUCLEOTIDE SEQUENCE</scope>
    <source>
        <strain evidence="1">S-188037</strain>
    </source>
</reference>
<organism evidence="1 2">
    <name type="scientific">Papaver atlanticum</name>
    <dbReference type="NCBI Taxonomy" id="357466"/>
    <lineage>
        <taxon>Eukaryota</taxon>
        <taxon>Viridiplantae</taxon>
        <taxon>Streptophyta</taxon>
        <taxon>Embryophyta</taxon>
        <taxon>Tracheophyta</taxon>
        <taxon>Spermatophyta</taxon>
        <taxon>Magnoliopsida</taxon>
        <taxon>Ranunculales</taxon>
        <taxon>Papaveraceae</taxon>
        <taxon>Papaveroideae</taxon>
        <taxon>Papaver</taxon>
    </lineage>
</organism>
<name>A0AAD4XVL6_9MAGN</name>
<keyword evidence="2" id="KW-1185">Reference proteome</keyword>
<evidence type="ECO:0000313" key="2">
    <source>
        <dbReference type="Proteomes" id="UP001202328"/>
    </source>
</evidence>
<sequence length="119" mass="13361">MESLSIYSPKYDDLDPINFLDDTHCQEGFNAGYKDILISVKGESGFKDGAELGHIQGCLDVWNSALNIQPNCFSSGIQKKFKKLNELINNGDVQKMRLKFKAIAATLGMKPERRESFDL</sequence>
<dbReference type="InterPro" id="IPR052436">
    <property type="entry name" value="LTO1_adapter"/>
</dbReference>
<dbReference type="AlphaFoldDB" id="A0AAD4XVL6"/>